<keyword evidence="5 8" id="KW-1133">Transmembrane helix</keyword>
<evidence type="ECO:0000256" key="6">
    <source>
        <dbReference type="ARBA" id="ARBA00023136"/>
    </source>
</evidence>
<keyword evidence="2" id="KW-1003">Cell membrane</keyword>
<name>A0A090S4Q3_9VIBR</name>
<dbReference type="AlphaFoldDB" id="A0A090S4Q3"/>
<feature type="transmembrane region" description="Helical" evidence="8">
    <location>
        <begin position="6"/>
        <end position="34"/>
    </location>
</feature>
<dbReference type="Pfam" id="PF06808">
    <property type="entry name" value="DctM"/>
    <property type="match status" value="1"/>
</dbReference>
<keyword evidence="11" id="KW-1185">Reference proteome</keyword>
<feature type="transmembrane region" description="Helical" evidence="8">
    <location>
        <begin position="135"/>
        <end position="162"/>
    </location>
</feature>
<keyword evidence="7" id="KW-0813">Transport</keyword>
<comment type="caution">
    <text evidence="10">The sequence shown here is derived from an EMBL/GenBank/DDBJ whole genome shotgun (WGS) entry which is preliminary data.</text>
</comment>
<keyword evidence="6 8" id="KW-0472">Membrane</keyword>
<evidence type="ECO:0000256" key="3">
    <source>
        <dbReference type="ARBA" id="ARBA00022519"/>
    </source>
</evidence>
<evidence type="ECO:0000256" key="7">
    <source>
        <dbReference type="RuleBase" id="RU369079"/>
    </source>
</evidence>
<comment type="function">
    <text evidence="7">Part of the tripartite ATP-independent periplasmic (TRAP) transport system.</text>
</comment>
<evidence type="ECO:0000256" key="1">
    <source>
        <dbReference type="ARBA" id="ARBA00004429"/>
    </source>
</evidence>
<evidence type="ECO:0000313" key="10">
    <source>
        <dbReference type="EMBL" id="GAL22496.1"/>
    </source>
</evidence>
<accession>A0A090S4Q3</accession>
<dbReference type="InterPro" id="IPR004681">
    <property type="entry name" value="TRAP_DctM"/>
</dbReference>
<evidence type="ECO:0000256" key="4">
    <source>
        <dbReference type="ARBA" id="ARBA00022692"/>
    </source>
</evidence>
<dbReference type="STRING" id="990268.JCM19235_4012"/>
<evidence type="ECO:0000256" key="8">
    <source>
        <dbReference type="SAM" id="Phobius"/>
    </source>
</evidence>
<organism evidence="10 11">
    <name type="scientific">Vibrio maritimus</name>
    <dbReference type="NCBI Taxonomy" id="990268"/>
    <lineage>
        <taxon>Bacteria</taxon>
        <taxon>Pseudomonadati</taxon>
        <taxon>Pseudomonadota</taxon>
        <taxon>Gammaproteobacteria</taxon>
        <taxon>Vibrionales</taxon>
        <taxon>Vibrionaceae</taxon>
        <taxon>Vibrio</taxon>
    </lineage>
</organism>
<evidence type="ECO:0000259" key="9">
    <source>
        <dbReference type="Pfam" id="PF06808"/>
    </source>
</evidence>
<dbReference type="EMBL" id="BBMR01000013">
    <property type="protein sequence ID" value="GAL22496.1"/>
    <property type="molecule type" value="Genomic_DNA"/>
</dbReference>
<keyword evidence="3 7" id="KW-0997">Cell inner membrane</keyword>
<sequence length="197" mass="20543">MITVILIVFLVNLFLGVPLFISLLVSSIAGFFFVDIDLAFRIIPQQFFSGIDSFSLMAVPLFILAGNLLNESGLTPKLMNLSKALVGHLKGGVGYVNVISSVFFAGVNGSAVADTSALGTLLVPAMKKEGYSTGFAASLTAGSSLIGPIIPPSIFMIIYASLTNTSVGDLFLAGIMPGLALEQSSLSSIGDMQENTI</sequence>
<evidence type="ECO:0000256" key="5">
    <source>
        <dbReference type="ARBA" id="ARBA00022989"/>
    </source>
</evidence>
<evidence type="ECO:0000256" key="2">
    <source>
        <dbReference type="ARBA" id="ARBA00022475"/>
    </source>
</evidence>
<dbReference type="Proteomes" id="UP000029228">
    <property type="component" value="Unassembled WGS sequence"/>
</dbReference>
<feature type="transmembrane region" description="Helical" evidence="8">
    <location>
        <begin position="46"/>
        <end position="69"/>
    </location>
</feature>
<reference evidence="10 11" key="1">
    <citation type="submission" date="2014-09" db="EMBL/GenBank/DDBJ databases">
        <title>Vibrio maritimus JCM 19235. (C45) whole genome shotgun sequence.</title>
        <authorList>
            <person name="Sawabe T."/>
            <person name="Meirelles P."/>
            <person name="Nakanishi M."/>
            <person name="Sayaka M."/>
            <person name="Hattori M."/>
            <person name="Ohkuma M."/>
        </authorList>
    </citation>
    <scope>NUCLEOTIDE SEQUENCE [LARGE SCALE GENOMIC DNA]</scope>
    <source>
        <strain evidence="11">JCM19235</strain>
    </source>
</reference>
<feature type="transmembrane region" description="Helical" evidence="8">
    <location>
        <begin position="98"/>
        <end position="123"/>
    </location>
</feature>
<dbReference type="PANTHER" id="PTHR33362:SF2">
    <property type="entry name" value="TRAP TRANSPORTER LARGE PERMEASE PROTEIN"/>
    <property type="match status" value="1"/>
</dbReference>
<comment type="subcellular location">
    <subcellularLocation>
        <location evidence="1 7">Cell inner membrane</location>
        <topology evidence="1 7">Multi-pass membrane protein</topology>
    </subcellularLocation>
</comment>
<proteinExistence type="predicted"/>
<protein>
    <submittedName>
        <fullName evidence="10">TRAP-type C4-dicarboxylate transport system large permease component</fullName>
    </submittedName>
</protein>
<feature type="domain" description="TRAP C4-dicarboxylate transport system permease DctM subunit" evidence="9">
    <location>
        <begin position="6"/>
        <end position="181"/>
    </location>
</feature>
<dbReference type="PANTHER" id="PTHR33362">
    <property type="entry name" value="SIALIC ACID TRAP TRANSPORTER PERMEASE PROTEIN SIAT-RELATED"/>
    <property type="match status" value="1"/>
</dbReference>
<dbReference type="InterPro" id="IPR010656">
    <property type="entry name" value="DctM"/>
</dbReference>
<evidence type="ECO:0000313" key="11">
    <source>
        <dbReference type="Proteomes" id="UP000029228"/>
    </source>
</evidence>
<keyword evidence="4 8" id="KW-0812">Transmembrane</keyword>
<dbReference type="GO" id="GO:0005886">
    <property type="term" value="C:plasma membrane"/>
    <property type="evidence" value="ECO:0007669"/>
    <property type="project" value="UniProtKB-SubCell"/>
</dbReference>
<gene>
    <name evidence="10" type="ORF">JCM19235_4012</name>
</gene>
<dbReference type="GO" id="GO:0022857">
    <property type="term" value="F:transmembrane transporter activity"/>
    <property type="evidence" value="ECO:0007669"/>
    <property type="project" value="UniProtKB-UniRule"/>
</dbReference>